<name>A0A7D6F1S7_9CYAN</name>
<reference evidence="3" key="1">
    <citation type="submission" date="2018-09" db="EMBL/GenBank/DDBJ databases">
        <title>Complete genome sequence of thermophilic cyanobacteria strain Thermosynechococcus elongatus PKUAC-SCTE542.</title>
        <authorList>
            <person name="Liang Y."/>
            <person name="Tang J."/>
            <person name="Daroch M."/>
        </authorList>
    </citation>
    <scope>NUCLEOTIDE SEQUENCE [LARGE SCALE GENOMIC DNA]</scope>
    <source>
        <strain evidence="3">E542</strain>
    </source>
</reference>
<keyword evidence="3" id="KW-1185">Reference proteome</keyword>
<evidence type="ECO:0000256" key="1">
    <source>
        <dbReference type="SAM" id="Phobius"/>
    </source>
</evidence>
<sequence length="63" mass="6822">MAQLPIASAVIASTVTSWVGIGSGFWLGQQLREQTPLRFGPYLEGLASLFLIAIGVLEWFESP</sequence>
<evidence type="ECO:0000313" key="3">
    <source>
        <dbReference type="Proteomes" id="UP000261812"/>
    </source>
</evidence>
<dbReference type="Proteomes" id="UP000261812">
    <property type="component" value="Chromosome"/>
</dbReference>
<feature type="transmembrane region" description="Helical" evidence="1">
    <location>
        <begin position="39"/>
        <end position="60"/>
    </location>
</feature>
<dbReference type="AlphaFoldDB" id="A0A7D6F1S7"/>
<dbReference type="KEGG" id="tsq:D3A95_13325"/>
<keyword evidence="1" id="KW-1133">Transmembrane helix</keyword>
<dbReference type="EMBL" id="CP032152">
    <property type="protein sequence ID" value="QLL29461.1"/>
    <property type="molecule type" value="Genomic_DNA"/>
</dbReference>
<dbReference type="RefSeq" id="WP_181495041.1">
    <property type="nucleotide sequence ID" value="NZ_CP032152.1"/>
</dbReference>
<accession>A0A7D6F1S7</accession>
<proteinExistence type="predicted"/>
<evidence type="ECO:0000313" key="2">
    <source>
        <dbReference type="EMBL" id="QLL29461.1"/>
    </source>
</evidence>
<evidence type="ECO:0008006" key="4">
    <source>
        <dbReference type="Google" id="ProtNLM"/>
    </source>
</evidence>
<gene>
    <name evidence="2" type="ORF">D3A95_13325</name>
</gene>
<keyword evidence="1" id="KW-0472">Membrane</keyword>
<protein>
    <recommendedName>
        <fullName evidence="4">GDT1 family protein</fullName>
    </recommendedName>
</protein>
<feature type="transmembrane region" description="Helical" evidence="1">
    <location>
        <begin position="6"/>
        <end position="27"/>
    </location>
</feature>
<organism evidence="2 3">
    <name type="scientific">Thermosynechococcus sichuanensis E542</name>
    <dbReference type="NCBI Taxonomy" id="2016101"/>
    <lineage>
        <taxon>Bacteria</taxon>
        <taxon>Bacillati</taxon>
        <taxon>Cyanobacteriota</taxon>
        <taxon>Cyanophyceae</taxon>
        <taxon>Acaryochloridales</taxon>
        <taxon>Thermosynechococcaceae</taxon>
        <taxon>Thermosynechococcus</taxon>
        <taxon>Thermosynechococcus sichuanensis</taxon>
    </lineage>
</organism>
<keyword evidence="1" id="KW-0812">Transmembrane</keyword>